<dbReference type="GO" id="GO:0016747">
    <property type="term" value="F:acyltransferase activity, transferring groups other than amino-acyl groups"/>
    <property type="evidence" value="ECO:0007669"/>
    <property type="project" value="InterPro"/>
</dbReference>
<keyword evidence="3" id="KW-1185">Reference proteome</keyword>
<evidence type="ECO:0000313" key="3">
    <source>
        <dbReference type="Proteomes" id="UP000094527"/>
    </source>
</evidence>
<feature type="domain" description="N-acetyltransferase" evidence="1">
    <location>
        <begin position="81"/>
        <end position="143"/>
    </location>
</feature>
<dbReference type="Gene3D" id="3.40.630.30">
    <property type="match status" value="1"/>
</dbReference>
<dbReference type="OMA" id="AQNINNC"/>
<name>A0A1D2NKS1_ORCCI</name>
<dbReference type="SUPFAM" id="SSF55729">
    <property type="entry name" value="Acyl-CoA N-acyltransferases (Nat)"/>
    <property type="match status" value="1"/>
</dbReference>
<dbReference type="Pfam" id="PF00583">
    <property type="entry name" value="Acetyltransf_1"/>
    <property type="match status" value="1"/>
</dbReference>
<dbReference type="AlphaFoldDB" id="A0A1D2NKS1"/>
<proteinExistence type="predicted"/>
<dbReference type="CDD" id="cd04301">
    <property type="entry name" value="NAT_SF"/>
    <property type="match status" value="1"/>
</dbReference>
<dbReference type="OrthoDB" id="2115692at2759"/>
<reference evidence="2 3" key="1">
    <citation type="journal article" date="2016" name="Genome Biol. Evol.">
        <title>Gene Family Evolution Reflects Adaptation to Soil Environmental Stressors in the Genome of the Collembolan Orchesella cincta.</title>
        <authorList>
            <person name="Faddeeva-Vakhrusheva A."/>
            <person name="Derks M.F."/>
            <person name="Anvar S.Y."/>
            <person name="Agamennone V."/>
            <person name="Suring W."/>
            <person name="Smit S."/>
            <person name="van Straalen N.M."/>
            <person name="Roelofs D."/>
        </authorList>
    </citation>
    <scope>NUCLEOTIDE SEQUENCE [LARGE SCALE GENOMIC DNA]</scope>
    <source>
        <tissue evidence="2">Mixed pool</tissue>
    </source>
</reference>
<organism evidence="2 3">
    <name type="scientific">Orchesella cincta</name>
    <name type="common">Springtail</name>
    <name type="synonym">Podura cincta</name>
    <dbReference type="NCBI Taxonomy" id="48709"/>
    <lineage>
        <taxon>Eukaryota</taxon>
        <taxon>Metazoa</taxon>
        <taxon>Ecdysozoa</taxon>
        <taxon>Arthropoda</taxon>
        <taxon>Hexapoda</taxon>
        <taxon>Collembola</taxon>
        <taxon>Entomobryomorpha</taxon>
        <taxon>Entomobryoidea</taxon>
        <taxon>Orchesellidae</taxon>
        <taxon>Orchesellinae</taxon>
        <taxon>Orchesella</taxon>
    </lineage>
</organism>
<accession>A0A1D2NKS1</accession>
<dbReference type="Proteomes" id="UP000094527">
    <property type="component" value="Unassembled WGS sequence"/>
</dbReference>
<protein>
    <recommendedName>
        <fullName evidence="1">N-acetyltransferase domain-containing protein</fullName>
    </recommendedName>
</protein>
<dbReference type="InterPro" id="IPR016181">
    <property type="entry name" value="Acyl_CoA_acyltransferase"/>
</dbReference>
<evidence type="ECO:0000313" key="2">
    <source>
        <dbReference type="EMBL" id="ODN05860.1"/>
    </source>
</evidence>
<dbReference type="EMBL" id="LJIJ01000015">
    <property type="protein sequence ID" value="ODN05860.1"/>
    <property type="molecule type" value="Genomic_DNA"/>
</dbReference>
<gene>
    <name evidence="2" type="ORF">Ocin01_00828</name>
</gene>
<dbReference type="InterPro" id="IPR000182">
    <property type="entry name" value="GNAT_dom"/>
</dbReference>
<comment type="caution">
    <text evidence="2">The sequence shown here is derived from an EMBL/GenBank/DDBJ whole genome shotgun (WGS) entry which is preliminary data.</text>
</comment>
<sequence>MFVGMPIGEIHIWFPMFIKSAMFASVCDVSVEAVDVETQKRIGILSAIIRHPNSVTPVPATFMDLKKNPVNAEMNEFFEAVDKGIDPVEFLGFRKDGVIPPKRLEHMYLAVRPEYAGQKIGHRMIGLAESVAQNINNCRVAYAYATSEFSYKIFISHGFKVANEVKYADYVNKKGEKIFAGKEALLGPHQSCRFMVKELPCMFGGA</sequence>
<evidence type="ECO:0000259" key="1">
    <source>
        <dbReference type="Pfam" id="PF00583"/>
    </source>
</evidence>